<comment type="caution">
    <text evidence="2">The sequence shown here is derived from an EMBL/GenBank/DDBJ whole genome shotgun (WGS) entry which is preliminary data.</text>
</comment>
<feature type="transmembrane region" description="Helical" evidence="1">
    <location>
        <begin position="103"/>
        <end position="123"/>
    </location>
</feature>
<keyword evidence="1" id="KW-1133">Transmembrane helix</keyword>
<protein>
    <submittedName>
        <fullName evidence="2">Uncharacterized protein</fullName>
    </submittedName>
</protein>
<sequence length="167" mass="20030">MLFLTKPLAEIILKMKERKEPISNTERNNWVRDDKKFRYYFFDYLYYRLYLIYKKHNETPRFSACILLTMIFFVILLFFSIFFNCVLTDQWLSLKNFTASQLQYISLGLGGMCFIILFLRYTLKRTAAILLKYKNNKWNKILPTWMICISPLLLLLLGVGIGKLIFD</sequence>
<organism evidence="2 3">
    <name type="scientific">Phocaeicola vulgatus CL09T03C04</name>
    <dbReference type="NCBI Taxonomy" id="997891"/>
    <lineage>
        <taxon>Bacteria</taxon>
        <taxon>Pseudomonadati</taxon>
        <taxon>Bacteroidota</taxon>
        <taxon>Bacteroidia</taxon>
        <taxon>Bacteroidales</taxon>
        <taxon>Bacteroidaceae</taxon>
        <taxon>Phocaeicola</taxon>
    </lineage>
</organism>
<accession>I9U0P3</accession>
<keyword evidence="3" id="KW-1185">Reference proteome</keyword>
<keyword evidence="1" id="KW-0812">Transmembrane</keyword>
<dbReference type="Proteomes" id="UP000004219">
    <property type="component" value="Unassembled WGS sequence"/>
</dbReference>
<feature type="transmembrane region" description="Helical" evidence="1">
    <location>
        <begin position="65"/>
        <end position="83"/>
    </location>
</feature>
<reference evidence="2 3" key="1">
    <citation type="submission" date="2012-02" db="EMBL/GenBank/DDBJ databases">
        <title>The Genome Sequence of Bacteroides vulgatus CL09T03C04.</title>
        <authorList>
            <consortium name="The Broad Institute Genome Sequencing Platform"/>
            <person name="Earl A."/>
            <person name="Ward D."/>
            <person name="Feldgarden M."/>
            <person name="Gevers D."/>
            <person name="Zitomersky N.L."/>
            <person name="Coyne M.J."/>
            <person name="Comstock L.E."/>
            <person name="Young S.K."/>
            <person name="Zeng Q."/>
            <person name="Gargeya S."/>
            <person name="Fitzgerald M."/>
            <person name="Haas B."/>
            <person name="Abouelleil A."/>
            <person name="Alvarado L."/>
            <person name="Arachchi H.M."/>
            <person name="Berlin A."/>
            <person name="Chapman S.B."/>
            <person name="Gearin G."/>
            <person name="Goldberg J."/>
            <person name="Griggs A."/>
            <person name="Gujja S."/>
            <person name="Hansen M."/>
            <person name="Heiman D."/>
            <person name="Howarth C."/>
            <person name="Larimer J."/>
            <person name="Lui A."/>
            <person name="MacDonald P.J.P."/>
            <person name="McCowen C."/>
            <person name="Montmayeur A."/>
            <person name="Murphy C."/>
            <person name="Neiman D."/>
            <person name="Pearson M."/>
            <person name="Priest M."/>
            <person name="Roberts A."/>
            <person name="Saif S."/>
            <person name="Shea T."/>
            <person name="Sisk P."/>
            <person name="Stolte C."/>
            <person name="Sykes S."/>
            <person name="Wortman J."/>
            <person name="Nusbaum C."/>
            <person name="Birren B."/>
        </authorList>
    </citation>
    <scope>NUCLEOTIDE SEQUENCE [LARGE SCALE GENOMIC DNA]</scope>
    <source>
        <strain evidence="2 3">CL09T03C04</strain>
    </source>
</reference>
<evidence type="ECO:0000313" key="2">
    <source>
        <dbReference type="EMBL" id="EIY75666.1"/>
    </source>
</evidence>
<dbReference type="EMBL" id="AGXZ01000024">
    <property type="protein sequence ID" value="EIY75666.1"/>
    <property type="molecule type" value="Genomic_DNA"/>
</dbReference>
<gene>
    <name evidence="2" type="ORF">HMPREF1058_03051</name>
</gene>
<keyword evidence="1" id="KW-0472">Membrane</keyword>
<dbReference type="HOGENOM" id="CLU_1692012_0_0_10"/>
<proteinExistence type="predicted"/>
<evidence type="ECO:0000256" key="1">
    <source>
        <dbReference type="SAM" id="Phobius"/>
    </source>
</evidence>
<name>I9U0P3_PHOVU</name>
<dbReference type="AlphaFoldDB" id="I9U0P3"/>
<evidence type="ECO:0000313" key="3">
    <source>
        <dbReference type="Proteomes" id="UP000004219"/>
    </source>
</evidence>
<dbReference type="PATRIC" id="fig|997891.3.peg.3216"/>
<feature type="transmembrane region" description="Helical" evidence="1">
    <location>
        <begin position="144"/>
        <end position="166"/>
    </location>
</feature>